<accession>M3IQ43</accession>
<proteinExistence type="predicted"/>
<comment type="caution">
    <text evidence="1">The sequence shown here is derived from an EMBL/GenBank/DDBJ whole genome shotgun (WGS) entry which is preliminary data.</text>
</comment>
<dbReference type="Proteomes" id="UP000011778">
    <property type="component" value="Unassembled WGS sequence"/>
</dbReference>
<sequence length="56" mass="6706">MSLDICKIWELLPIYIYSGIYIFERKIYTRTLSILFLYSFRSKNIRILSCFSKSSA</sequence>
<reference evidence="1 2" key="1">
    <citation type="submission" date="2013-02" db="EMBL/GenBank/DDBJ databases">
        <authorList>
            <person name="Harkins D.M."/>
            <person name="Durkin A.S."/>
            <person name="Brinkac L.M."/>
            <person name="Haft D.H."/>
            <person name="Selengut J.D."/>
            <person name="Sanka R."/>
            <person name="DePew J."/>
            <person name="Purushe J."/>
            <person name="Tulsiani S.M."/>
            <person name="Graham G.C."/>
            <person name="Burns M.-A."/>
            <person name="Dohnt M.F."/>
            <person name="Smythe L.D."/>
            <person name="McKay D.B."/>
            <person name="Craig S.B."/>
            <person name="Vinetz J.M."/>
            <person name="Sutton G.G."/>
            <person name="Nierman W.C."/>
            <person name="Fouts D.E."/>
        </authorList>
    </citation>
    <scope>NUCLEOTIDE SEQUENCE [LARGE SCALE GENOMIC DNA]</scope>
    <source>
        <strain evidence="1 2">LT2050</strain>
    </source>
</reference>
<evidence type="ECO:0000313" key="2">
    <source>
        <dbReference type="Proteomes" id="UP000011778"/>
    </source>
</evidence>
<evidence type="ECO:0000313" key="1">
    <source>
        <dbReference type="EMBL" id="EMG22707.1"/>
    </source>
</evidence>
<gene>
    <name evidence="1" type="ORF">LEP1GSC150_4860</name>
</gene>
<protein>
    <submittedName>
        <fullName evidence="1">Uncharacterized protein</fullName>
    </submittedName>
</protein>
<dbReference type="AlphaFoldDB" id="M3IQ43"/>
<name>M3IQ43_LEPIT</name>
<organism evidence="1 2">
    <name type="scientific">Leptospira interrogans serovar Copenhageni str. LT2050</name>
    <dbReference type="NCBI Taxonomy" id="1001598"/>
    <lineage>
        <taxon>Bacteria</taxon>
        <taxon>Pseudomonadati</taxon>
        <taxon>Spirochaetota</taxon>
        <taxon>Spirochaetia</taxon>
        <taxon>Leptospirales</taxon>
        <taxon>Leptospiraceae</taxon>
        <taxon>Leptospira</taxon>
    </lineage>
</organism>
<dbReference type="EMBL" id="AFMD02000175">
    <property type="protein sequence ID" value="EMG22707.1"/>
    <property type="molecule type" value="Genomic_DNA"/>
</dbReference>